<accession>A0A0D8J511</accession>
<protein>
    <submittedName>
        <fullName evidence="1">Uncharacterized protein</fullName>
    </submittedName>
</protein>
<proteinExistence type="predicted"/>
<reference evidence="1 2" key="1">
    <citation type="submission" date="2014-09" db="EMBL/GenBank/DDBJ databases">
        <title>Draft Genome Sequence of Draconibacterium sp. JN14CK-3.</title>
        <authorList>
            <person name="Dong C."/>
            <person name="Lai Q."/>
            <person name="Shao Z."/>
        </authorList>
    </citation>
    <scope>NUCLEOTIDE SEQUENCE [LARGE SCALE GENOMIC DNA]</scope>
    <source>
        <strain evidence="1 2">JN14CK-3</strain>
    </source>
</reference>
<gene>
    <name evidence="1" type="ORF">LH29_24505</name>
</gene>
<evidence type="ECO:0000313" key="2">
    <source>
        <dbReference type="Proteomes" id="UP000032544"/>
    </source>
</evidence>
<dbReference type="AlphaFoldDB" id="A0A0D8J511"/>
<sequence length="248" mass="27534">MTEKARNSQLILMYRLKQHIIHFILAILLAVLAVANAAAQIAIQECDTMTFSVSSRPNIPETHFVWGIYNASPNPTDVLDPATTLDPALYFVDGQYAGRTVKVTGLAPGEYYVRIHVWDEVSCTDNIEMYLMEVLESDLDMEVYADSVCIGDPTNVYIRFTGRGPYTVTYTIGDAVTPSVFNLNGDAVGPEITIPVLEPLPEGETTFWVISVNDGCKAYEYPESERPSTGIVIFPKPAQQPIYIKEEN</sequence>
<comment type="caution">
    <text evidence="1">The sequence shown here is derived from an EMBL/GenBank/DDBJ whole genome shotgun (WGS) entry which is preliminary data.</text>
</comment>
<dbReference type="EMBL" id="JRHC01000012">
    <property type="protein sequence ID" value="KJF41616.1"/>
    <property type="molecule type" value="Genomic_DNA"/>
</dbReference>
<evidence type="ECO:0000313" key="1">
    <source>
        <dbReference type="EMBL" id="KJF41616.1"/>
    </source>
</evidence>
<organism evidence="1 2">
    <name type="scientific">Draconibacterium sediminis</name>
    <dbReference type="NCBI Taxonomy" id="1544798"/>
    <lineage>
        <taxon>Bacteria</taxon>
        <taxon>Pseudomonadati</taxon>
        <taxon>Bacteroidota</taxon>
        <taxon>Bacteroidia</taxon>
        <taxon>Marinilabiliales</taxon>
        <taxon>Prolixibacteraceae</taxon>
        <taxon>Draconibacterium</taxon>
    </lineage>
</organism>
<name>A0A0D8J511_9BACT</name>
<dbReference type="PATRIC" id="fig|1544798.3.peg.2231"/>
<keyword evidence="2" id="KW-1185">Reference proteome</keyword>
<dbReference type="Proteomes" id="UP000032544">
    <property type="component" value="Unassembled WGS sequence"/>
</dbReference>